<evidence type="ECO:0000313" key="7">
    <source>
        <dbReference type="EMBL" id="MRT01155.1"/>
    </source>
</evidence>
<feature type="transmembrane region" description="Helical" evidence="6">
    <location>
        <begin position="30"/>
        <end position="52"/>
    </location>
</feature>
<dbReference type="EMBL" id="WJYN01000010">
    <property type="protein sequence ID" value="MRT01155.1"/>
    <property type="molecule type" value="Genomic_DNA"/>
</dbReference>
<evidence type="ECO:0000256" key="6">
    <source>
        <dbReference type="SAM" id="Phobius"/>
    </source>
</evidence>
<gene>
    <name evidence="7" type="ORF">GJQ57_21130</name>
</gene>
<dbReference type="GO" id="GO:0033644">
    <property type="term" value="C:host cell membrane"/>
    <property type="evidence" value="ECO:0007669"/>
    <property type="project" value="UniProtKB-SubCell"/>
</dbReference>
<organism evidence="7 8">
    <name type="scientific">Ralstonia pickettii</name>
    <name type="common">Burkholderia pickettii</name>
    <dbReference type="NCBI Taxonomy" id="329"/>
    <lineage>
        <taxon>Bacteria</taxon>
        <taxon>Pseudomonadati</taxon>
        <taxon>Pseudomonadota</taxon>
        <taxon>Betaproteobacteria</taxon>
        <taxon>Burkholderiales</taxon>
        <taxon>Burkholderiaceae</taxon>
        <taxon>Ralstonia</taxon>
    </lineage>
</organism>
<evidence type="ECO:0000313" key="8">
    <source>
        <dbReference type="Proteomes" id="UP000441032"/>
    </source>
</evidence>
<dbReference type="Proteomes" id="UP000441032">
    <property type="component" value="Unassembled WGS sequence"/>
</dbReference>
<name>A0A7X2HR47_RALPI</name>
<dbReference type="Pfam" id="PF17537">
    <property type="entry name" value="DUF5455"/>
    <property type="match status" value="1"/>
</dbReference>
<evidence type="ECO:0000256" key="2">
    <source>
        <dbReference type="ARBA" id="ARBA00022692"/>
    </source>
</evidence>
<evidence type="ECO:0000256" key="5">
    <source>
        <dbReference type="ARBA" id="ARBA00023136"/>
    </source>
</evidence>
<dbReference type="InterPro" id="IPR035210">
    <property type="entry name" value="DUF5455"/>
</dbReference>
<keyword evidence="5 6" id="KW-0472">Membrane</keyword>
<evidence type="ECO:0000256" key="1">
    <source>
        <dbReference type="ARBA" id="ARBA00004551"/>
    </source>
</evidence>
<keyword evidence="2 6" id="KW-0812">Transmembrane</keyword>
<evidence type="ECO:0000256" key="3">
    <source>
        <dbReference type="ARBA" id="ARBA00022870"/>
    </source>
</evidence>
<proteinExistence type="predicted"/>
<keyword evidence="3" id="KW-1043">Host membrane</keyword>
<sequence length="109" mass="11203">MPLLASLMVSLFGSMAGFFAKWFTQKVAFAMAAVAAFGALTSAMLAAQAVVLNGLIGAMPSYLAVPLGDAMWLLAADNLNAALDVAFAADSAIFLYRWGVGNIKIVAGA</sequence>
<keyword evidence="4 6" id="KW-1133">Transmembrane helix</keyword>
<protein>
    <submittedName>
        <fullName evidence="7">Uncharacterized protein</fullName>
    </submittedName>
</protein>
<comment type="caution">
    <text evidence="7">The sequence shown here is derived from an EMBL/GenBank/DDBJ whole genome shotgun (WGS) entry which is preliminary data.</text>
</comment>
<dbReference type="AlphaFoldDB" id="A0A7X2HR47"/>
<comment type="subcellular location">
    <subcellularLocation>
        <location evidence="1">Host membrane</location>
    </subcellularLocation>
</comment>
<dbReference type="RefSeq" id="WP_154208518.1">
    <property type="nucleotide sequence ID" value="NZ_WJYN01000010.1"/>
</dbReference>
<accession>A0A7X2HR47</accession>
<reference evidence="7 8" key="1">
    <citation type="submission" date="2019-11" db="EMBL/GenBank/DDBJ databases">
        <title>Phenotypic characterization of an OXA-22 and OXA-60 co-producing Ralstonia pickettii clinical strain.</title>
        <authorList>
            <person name="He F."/>
        </authorList>
    </citation>
    <scope>NUCLEOTIDE SEQUENCE [LARGE SCALE GENOMIC DNA]</scope>
    <source>
        <strain evidence="7 8">PSLESD1</strain>
    </source>
</reference>
<evidence type="ECO:0000256" key="4">
    <source>
        <dbReference type="ARBA" id="ARBA00022989"/>
    </source>
</evidence>